<feature type="binding site" description="axial binding residue" evidence="6">
    <location>
        <position position="126"/>
    </location>
    <ligand>
        <name>heme c</name>
        <dbReference type="ChEBI" id="CHEBI:61717"/>
        <label>1</label>
    </ligand>
    <ligandPart>
        <name>Fe</name>
        <dbReference type="ChEBI" id="CHEBI:18248"/>
    </ligandPart>
</feature>
<feature type="binding site" description="axial binding residue" evidence="6">
    <location>
        <position position="52"/>
    </location>
    <ligand>
        <name>heme c</name>
        <dbReference type="ChEBI" id="CHEBI:61717"/>
        <label>1</label>
    </ligand>
    <ligandPart>
        <name>Fe</name>
        <dbReference type="ChEBI" id="CHEBI:18248"/>
    </ligandPart>
</feature>
<keyword evidence="5 6" id="KW-0408">Iron</keyword>
<dbReference type="RefSeq" id="WP_013514831.1">
    <property type="nucleotide sequence ID" value="NC_014844.1"/>
</dbReference>
<keyword evidence="3 6" id="KW-0479">Metal-binding</keyword>
<dbReference type="EMBL" id="CP002431">
    <property type="protein sequence ID" value="ADU62917.1"/>
    <property type="molecule type" value="Genomic_DNA"/>
</dbReference>
<dbReference type="PRINTS" id="PR00609">
    <property type="entry name" value="CYTOCHROMEC3"/>
</dbReference>
<keyword evidence="2 6" id="KW-0349">Heme</keyword>
<feature type="binding site" description="axial binding residue" evidence="6">
    <location>
        <position position="105"/>
    </location>
    <ligand>
        <name>heme c</name>
        <dbReference type="ChEBI" id="CHEBI:61717"/>
        <label>1</label>
    </ligand>
    <ligandPart>
        <name>Fe</name>
        <dbReference type="ChEBI" id="CHEBI:18248"/>
    </ligandPart>
</feature>
<feature type="domain" description="Class III cytochrome C" evidence="8">
    <location>
        <begin position="38"/>
        <end position="127"/>
    </location>
</feature>
<feature type="binding site" description="covalent" evidence="6">
    <location>
        <position position="80"/>
    </location>
    <ligand>
        <name>heme c</name>
        <dbReference type="ChEBI" id="CHEBI:61717"/>
        <label>2</label>
    </ligand>
</feature>
<evidence type="ECO:0000256" key="7">
    <source>
        <dbReference type="SAM" id="SignalP"/>
    </source>
</evidence>
<dbReference type="OrthoDB" id="5418612at2"/>
<evidence type="ECO:0000313" key="9">
    <source>
        <dbReference type="EMBL" id="ADU62917.1"/>
    </source>
</evidence>
<dbReference type="AlphaFoldDB" id="E6VZT9"/>
<evidence type="ECO:0000259" key="8">
    <source>
        <dbReference type="Pfam" id="PF02085"/>
    </source>
</evidence>
<gene>
    <name evidence="9" type="ordered locus">Daes_1908</name>
</gene>
<dbReference type="Pfam" id="PF02085">
    <property type="entry name" value="Cytochrom_CIII"/>
    <property type="match status" value="1"/>
</dbReference>
<evidence type="ECO:0000313" key="10">
    <source>
        <dbReference type="Proteomes" id="UP000002191"/>
    </source>
</evidence>
<protein>
    <submittedName>
        <fullName evidence="9">Cytochrome c, class III, conserved region</fullName>
    </submittedName>
</protein>
<keyword evidence="10" id="KW-1185">Reference proteome</keyword>
<dbReference type="GO" id="GO:0020037">
    <property type="term" value="F:heme binding"/>
    <property type="evidence" value="ECO:0007669"/>
    <property type="project" value="InterPro"/>
</dbReference>
<dbReference type="InterPro" id="IPR036280">
    <property type="entry name" value="Multihaem_cyt_sf"/>
</dbReference>
<feature type="chain" id="PRO_5003211542" evidence="7">
    <location>
        <begin position="23"/>
        <end position="129"/>
    </location>
</feature>
<feature type="binding site" description="axial binding residue" evidence="6">
    <location>
        <position position="123"/>
    </location>
    <ligand>
        <name>heme c</name>
        <dbReference type="ChEBI" id="CHEBI:61717"/>
        <label>1</label>
    </ligand>
    <ligandPart>
        <name>Fe</name>
        <dbReference type="ChEBI" id="CHEBI:18248"/>
    </ligandPart>
</feature>
<feature type="binding site" description="axial binding residue" evidence="6">
    <location>
        <position position="75"/>
    </location>
    <ligand>
        <name>heme c</name>
        <dbReference type="ChEBI" id="CHEBI:61717"/>
        <label>1</label>
    </ligand>
    <ligandPart>
        <name>Fe</name>
        <dbReference type="ChEBI" id="CHEBI:18248"/>
    </ligandPart>
</feature>
<organism evidence="9 10">
    <name type="scientific">Pseudodesulfovibrio aespoeensis (strain ATCC 700646 / DSM 10631 / Aspo-2)</name>
    <name type="common">Desulfovibrio aespoeensis</name>
    <dbReference type="NCBI Taxonomy" id="643562"/>
    <lineage>
        <taxon>Bacteria</taxon>
        <taxon>Pseudomonadati</taxon>
        <taxon>Thermodesulfobacteriota</taxon>
        <taxon>Desulfovibrionia</taxon>
        <taxon>Desulfovibrionales</taxon>
        <taxon>Desulfovibrionaceae</taxon>
    </lineage>
</organism>
<dbReference type="SUPFAM" id="SSF48695">
    <property type="entry name" value="Multiheme cytochromes"/>
    <property type="match status" value="1"/>
</dbReference>
<dbReference type="CDD" id="cd08168">
    <property type="entry name" value="Cytochrom_C3"/>
    <property type="match status" value="1"/>
</dbReference>
<feature type="binding site" description="axial binding residue" evidence="6">
    <location>
        <position position="49"/>
    </location>
    <ligand>
        <name>heme c</name>
        <dbReference type="ChEBI" id="CHEBI:61717"/>
        <label>1</label>
    </ligand>
    <ligandPart>
        <name>Fe</name>
        <dbReference type="ChEBI" id="CHEBI:18248"/>
    </ligandPart>
</feature>
<feature type="binding site" description="axial binding residue" evidence="6">
    <location>
        <position position="81"/>
    </location>
    <ligand>
        <name>heme c</name>
        <dbReference type="ChEBI" id="CHEBI:61717"/>
        <label>1</label>
    </ligand>
    <ligandPart>
        <name>Fe</name>
        <dbReference type="ChEBI" id="CHEBI:18248"/>
    </ligandPart>
</feature>
<dbReference type="HOGENOM" id="CLU_125874_3_1_7"/>
<feature type="binding site" description="axial binding residue" evidence="6">
    <location>
        <position position="108"/>
    </location>
    <ligand>
        <name>heme c</name>
        <dbReference type="ChEBI" id="CHEBI:61717"/>
        <label>1</label>
    </ligand>
    <ligandPart>
        <name>Fe</name>
        <dbReference type="ChEBI" id="CHEBI:18248"/>
    </ligandPart>
</feature>
<comment type="cofactor">
    <cofactor evidence="6">
        <name>heme c</name>
        <dbReference type="ChEBI" id="CHEBI:61717"/>
    </cofactor>
    <text evidence="6">Binds 4 heme c groups covalently per monomer.</text>
</comment>
<feature type="binding site" description="axial binding residue" evidence="6">
    <location>
        <position position="127"/>
    </location>
    <ligand>
        <name>heme c</name>
        <dbReference type="ChEBI" id="CHEBI:61717"/>
        <label>1</label>
    </ligand>
    <ligandPart>
        <name>Fe</name>
        <dbReference type="ChEBI" id="CHEBI:18248"/>
    </ligandPart>
</feature>
<reference evidence="10" key="1">
    <citation type="submission" date="2010-12" db="EMBL/GenBank/DDBJ databases">
        <title>Complete sequence of Desulfovibrio aespoeensis Aspo-2.</title>
        <authorList>
            <consortium name="US DOE Joint Genome Institute"/>
            <person name="Lucas S."/>
            <person name="Copeland A."/>
            <person name="Lapidus A."/>
            <person name="Cheng J.-F."/>
            <person name="Goodwin L."/>
            <person name="Pitluck S."/>
            <person name="Chertkov O."/>
            <person name="Misra M."/>
            <person name="Detter J.C."/>
            <person name="Han C."/>
            <person name="Tapia R."/>
            <person name="Land M."/>
            <person name="Hauser L."/>
            <person name="Kyrpides N."/>
            <person name="Ivanova N."/>
            <person name="Ovchinnikova G."/>
            <person name="Pedersen K."/>
            <person name="Jagevall S."/>
            <person name="Hazen T."/>
            <person name="Woyke T."/>
        </authorList>
    </citation>
    <scope>NUCLEOTIDE SEQUENCE [LARGE SCALE GENOMIC DNA]</scope>
    <source>
        <strain evidence="10">ATCC 700646 / DSM 10631 / Aspo-2</strain>
    </source>
</reference>
<keyword evidence="7" id="KW-0732">Signal</keyword>
<dbReference type="GO" id="GO:0046872">
    <property type="term" value="F:metal ion binding"/>
    <property type="evidence" value="ECO:0007669"/>
    <property type="project" value="UniProtKB-KW"/>
</dbReference>
<keyword evidence="4" id="KW-0249">Electron transport</keyword>
<evidence type="ECO:0000256" key="2">
    <source>
        <dbReference type="ARBA" id="ARBA00022617"/>
    </source>
</evidence>
<feature type="signal peptide" evidence="7">
    <location>
        <begin position="1"/>
        <end position="22"/>
    </location>
</feature>
<evidence type="ECO:0000256" key="3">
    <source>
        <dbReference type="ARBA" id="ARBA00022723"/>
    </source>
</evidence>
<dbReference type="InterPro" id="IPR002322">
    <property type="entry name" value="Cyt_c_III"/>
</dbReference>
<accession>E6VZT9</accession>
<name>E6VZT9_PSEA9</name>
<dbReference type="GO" id="GO:0009055">
    <property type="term" value="F:electron transfer activity"/>
    <property type="evidence" value="ECO:0007669"/>
    <property type="project" value="InterPro"/>
</dbReference>
<feature type="binding site" description="axial binding residue" evidence="6">
    <location>
        <position position="59"/>
    </location>
    <ligand>
        <name>heme c</name>
        <dbReference type="ChEBI" id="CHEBI:61717"/>
        <label>1</label>
    </ligand>
    <ligandPart>
        <name>Fe</name>
        <dbReference type="ChEBI" id="CHEBI:18248"/>
    </ligandPart>
</feature>
<sequence length="129" mass="13490" precursor="true">MHRILLTIAACFLILAATPALAAPPAPADMRLAPPPSMQATKAPVDFSHDRHGKAAIDCATCHHTWDGKGAIASCAAAGCHDQPGKKESTTFYAAFHAKDSTASCLGCHKDMVKQGRKAPVACKDCHAN</sequence>
<feature type="binding site" description="axial binding residue" evidence="6">
    <location>
        <position position="62"/>
    </location>
    <ligand>
        <name>heme c</name>
        <dbReference type="ChEBI" id="CHEBI:61717"/>
        <label>1</label>
    </ligand>
    <ligandPart>
        <name>Fe</name>
        <dbReference type="ChEBI" id="CHEBI:18248"/>
    </ligandPart>
</feature>
<reference evidence="9 10" key="2">
    <citation type="journal article" date="2014" name="Genome Announc.">
        <title>Complete Genome Sequence of the Subsurface, Mesophilic Sulfate-Reducing Bacterium Desulfovibrio aespoeensis Aspo-2.</title>
        <authorList>
            <person name="Pedersen K."/>
            <person name="Bengtsson A."/>
            <person name="Edlund J."/>
            <person name="Rabe L."/>
            <person name="Hazen T."/>
            <person name="Chakraborty R."/>
            <person name="Goodwin L."/>
            <person name="Shapiro N."/>
        </authorList>
    </citation>
    <scope>NUCLEOTIDE SEQUENCE [LARGE SCALE GENOMIC DNA]</scope>
    <source>
        <strain evidence="10">ATCC 700646 / DSM 10631 / Aspo-2</strain>
    </source>
</reference>
<evidence type="ECO:0000256" key="1">
    <source>
        <dbReference type="ARBA" id="ARBA00022448"/>
    </source>
</evidence>
<dbReference type="KEGG" id="das:Daes_1908"/>
<keyword evidence="1" id="KW-0813">Transport</keyword>
<evidence type="ECO:0000256" key="5">
    <source>
        <dbReference type="ARBA" id="ARBA00023004"/>
    </source>
</evidence>
<evidence type="ECO:0000256" key="4">
    <source>
        <dbReference type="ARBA" id="ARBA00022982"/>
    </source>
</evidence>
<proteinExistence type="predicted"/>
<dbReference type="STRING" id="643562.Daes_1908"/>
<feature type="binding site" description="axial binding residue" evidence="6">
    <location>
        <position position="109"/>
    </location>
    <ligand>
        <name>heme c</name>
        <dbReference type="ChEBI" id="CHEBI:61717"/>
        <label>1</label>
    </ligand>
    <ligandPart>
        <name>Fe</name>
        <dbReference type="ChEBI" id="CHEBI:18248"/>
    </ligandPart>
</feature>
<dbReference type="InterPro" id="IPR020942">
    <property type="entry name" value="Cyt_c_III_dom"/>
</dbReference>
<evidence type="ECO:0000256" key="6">
    <source>
        <dbReference type="PIRSR" id="PIRSR602322-1"/>
    </source>
</evidence>
<dbReference type="Proteomes" id="UP000002191">
    <property type="component" value="Chromosome"/>
</dbReference>
<dbReference type="eggNOG" id="ENOG5030JAZ">
    <property type="taxonomic scope" value="Bacteria"/>
</dbReference>
<feature type="binding site" description="covalent" evidence="6">
    <location>
        <position position="64"/>
    </location>
    <ligand>
        <name>heme c</name>
        <dbReference type="ChEBI" id="CHEBI:61717"/>
        <label>1</label>
    </ligand>
</feature>
<feature type="binding site" description="axial binding residue" evidence="6">
    <location>
        <position position="63"/>
    </location>
    <ligand>
        <name>heme c</name>
        <dbReference type="ChEBI" id="CHEBI:61717"/>
        <label>1</label>
    </ligand>
    <ligandPart>
        <name>Fe</name>
        <dbReference type="ChEBI" id="CHEBI:18248"/>
    </ligandPart>
</feature>
<dbReference type="Gene3D" id="3.90.10.10">
    <property type="entry name" value="Cytochrome C3"/>
    <property type="match status" value="1"/>
</dbReference>